<accession>A0ABN9T9W8</accession>
<protein>
    <submittedName>
        <fullName evidence="1">Uncharacterized protein</fullName>
    </submittedName>
</protein>
<dbReference type="InterPro" id="IPR013762">
    <property type="entry name" value="Integrase-like_cat_sf"/>
</dbReference>
<organism evidence="1 2">
    <name type="scientific">Prorocentrum cordatum</name>
    <dbReference type="NCBI Taxonomy" id="2364126"/>
    <lineage>
        <taxon>Eukaryota</taxon>
        <taxon>Sar</taxon>
        <taxon>Alveolata</taxon>
        <taxon>Dinophyceae</taxon>
        <taxon>Prorocentrales</taxon>
        <taxon>Prorocentraceae</taxon>
        <taxon>Prorocentrum</taxon>
    </lineage>
</organism>
<sequence length="529" mass="57598">SHLGSGGSQGVARKLAARPPPRACIPYWQGQQSSVFLFIRGGALSSQRCPRAATNAAPCRLEKRGGLPHNFVQQVSYSPKRSKDITSRVECPHECARAFALRDQVLAALVRGDHLRMFPLLKSSGQLKVTRQILAVTGIGHLVADASLWRRSPHPRAVIFARVLKQKWLLDVRGTDTLDIMRADLLGELKGFKNESFLCAVNVWSDVLEEMDSPPLPRHVRQRLGLILTLRGFNHISHLGGLTAAELKGVTDSPVLQAALERLLARASLVQPTAQLSHAGAQARPATSSAESFVDSISPQVVQELESHVLSELKGMGIADLDQGARPMEVINKSKDQAREFLAIFRSGKTASNYVGHVRWTCVHLGLDVSWHGEEVMQTLAGVNKRAMRFTSGPARVSQLPTPPILIKVVQLADAANVQDGFQELVIISWAFLLRVHALRRFLTLALVPGAAAFSLKSFRAGRATELASQGESLGAILAAGEWKSSQFLRYVDIDVVEQQVLFDRAVNSDSDTEAGDAAVADAVVRIFS</sequence>
<evidence type="ECO:0000313" key="1">
    <source>
        <dbReference type="EMBL" id="CAK0841697.1"/>
    </source>
</evidence>
<reference evidence="1" key="1">
    <citation type="submission" date="2023-10" db="EMBL/GenBank/DDBJ databases">
        <authorList>
            <person name="Chen Y."/>
            <person name="Shah S."/>
            <person name="Dougan E. K."/>
            <person name="Thang M."/>
            <person name="Chan C."/>
        </authorList>
    </citation>
    <scope>NUCLEOTIDE SEQUENCE [LARGE SCALE GENOMIC DNA]</scope>
</reference>
<feature type="non-terminal residue" evidence="1">
    <location>
        <position position="1"/>
    </location>
</feature>
<comment type="caution">
    <text evidence="1">The sequence shown here is derived from an EMBL/GenBank/DDBJ whole genome shotgun (WGS) entry which is preliminary data.</text>
</comment>
<dbReference type="EMBL" id="CAUYUJ010014476">
    <property type="protein sequence ID" value="CAK0841697.1"/>
    <property type="molecule type" value="Genomic_DNA"/>
</dbReference>
<keyword evidence="2" id="KW-1185">Reference proteome</keyword>
<evidence type="ECO:0000313" key="2">
    <source>
        <dbReference type="Proteomes" id="UP001189429"/>
    </source>
</evidence>
<dbReference type="Proteomes" id="UP001189429">
    <property type="component" value="Unassembled WGS sequence"/>
</dbReference>
<name>A0ABN9T9W8_9DINO</name>
<proteinExistence type="predicted"/>
<gene>
    <name evidence="1" type="ORF">PCOR1329_LOCUS36839</name>
</gene>
<dbReference type="Gene3D" id="1.10.443.10">
    <property type="entry name" value="Intergrase catalytic core"/>
    <property type="match status" value="1"/>
</dbReference>